<dbReference type="GO" id="GO:0005737">
    <property type="term" value="C:cytoplasm"/>
    <property type="evidence" value="ECO:0007669"/>
    <property type="project" value="TreeGrafter"/>
</dbReference>
<dbReference type="InterPro" id="IPR002912">
    <property type="entry name" value="ACT_dom"/>
</dbReference>
<dbReference type="GO" id="GO:0004664">
    <property type="term" value="F:prephenate dehydratase activity"/>
    <property type="evidence" value="ECO:0007669"/>
    <property type="project" value="UniProtKB-EC"/>
</dbReference>
<evidence type="ECO:0000313" key="10">
    <source>
        <dbReference type="EMBL" id="MBO8460787.1"/>
    </source>
</evidence>
<evidence type="ECO:0000256" key="2">
    <source>
        <dbReference type="ARBA" id="ARBA00013147"/>
    </source>
</evidence>
<dbReference type="Gene3D" id="3.30.70.260">
    <property type="match status" value="1"/>
</dbReference>
<evidence type="ECO:0000256" key="5">
    <source>
        <dbReference type="ARBA" id="ARBA00023222"/>
    </source>
</evidence>
<reference evidence="10" key="2">
    <citation type="journal article" date="2021" name="PeerJ">
        <title>Extensive microbial diversity within the chicken gut microbiome revealed by metagenomics and culture.</title>
        <authorList>
            <person name="Gilroy R."/>
            <person name="Ravi A."/>
            <person name="Getino M."/>
            <person name="Pursley I."/>
            <person name="Horton D.L."/>
            <person name="Alikhan N.F."/>
            <person name="Baker D."/>
            <person name="Gharbi K."/>
            <person name="Hall N."/>
            <person name="Watson M."/>
            <person name="Adriaenssens E.M."/>
            <person name="Foster-Nyarko E."/>
            <person name="Jarju S."/>
            <person name="Secka A."/>
            <person name="Antonio M."/>
            <person name="Oren A."/>
            <person name="Chaudhuri R.R."/>
            <person name="La Ragione R."/>
            <person name="Hildebrand F."/>
            <person name="Pallen M.J."/>
        </authorList>
    </citation>
    <scope>NUCLEOTIDE SEQUENCE</scope>
    <source>
        <strain evidence="10">G3-3990</strain>
    </source>
</reference>
<dbReference type="PANTHER" id="PTHR21022:SF19">
    <property type="entry name" value="PREPHENATE DEHYDRATASE-RELATED"/>
    <property type="match status" value="1"/>
</dbReference>
<dbReference type="PROSITE" id="PS51171">
    <property type="entry name" value="PREPHENATE_DEHYDR_3"/>
    <property type="match status" value="1"/>
</dbReference>
<dbReference type="EC" id="4.2.1.51" evidence="2"/>
<reference evidence="10" key="1">
    <citation type="submission" date="2020-10" db="EMBL/GenBank/DDBJ databases">
        <authorList>
            <person name="Gilroy R."/>
        </authorList>
    </citation>
    <scope>NUCLEOTIDE SEQUENCE</scope>
    <source>
        <strain evidence="10">G3-3990</strain>
    </source>
</reference>
<keyword evidence="4" id="KW-0057">Aromatic amino acid biosynthesis</keyword>
<sequence length="278" mass="31491">MKRVAIQGVPGAFHEIAARSYFKDEEIEVVACETFKDLFGRLAKDSDMIGIVAIENTIAGSLLQNHHLLNDSGLCVVGEYKLRIVHNLVALKGQRVEDIKEVHSHPIALMQCEDFLDSHKWIKPVESADTALSAKEIAEEGVMGRAAICSSLAAQQYGMEILEESIETNKRNFTRFLIVCDKWHADELLRGKTINKATLSFTLPHEEGSLAKVLSILSFYHLNLTKIQSLPIIGREWEYQFYITVNFDNYTRYRQALDAVAPLLKDFRNLGEYEAFNQ</sequence>
<evidence type="ECO:0000256" key="6">
    <source>
        <dbReference type="ARBA" id="ARBA00023239"/>
    </source>
</evidence>
<dbReference type="Gene3D" id="3.40.190.10">
    <property type="entry name" value="Periplasmic binding protein-like II"/>
    <property type="match status" value="2"/>
</dbReference>
<organism evidence="10 11">
    <name type="scientific">Candidatus Gallipaludibacter merdavium</name>
    <dbReference type="NCBI Taxonomy" id="2840839"/>
    <lineage>
        <taxon>Bacteria</taxon>
        <taxon>Pseudomonadati</taxon>
        <taxon>Bacteroidota</taxon>
        <taxon>Bacteroidia</taxon>
        <taxon>Bacteroidales</taxon>
        <taxon>Candidatus Gallipaludibacter</taxon>
    </lineage>
</organism>
<evidence type="ECO:0000256" key="3">
    <source>
        <dbReference type="ARBA" id="ARBA00022605"/>
    </source>
</evidence>
<dbReference type="SUPFAM" id="SSF55021">
    <property type="entry name" value="ACT-like"/>
    <property type="match status" value="1"/>
</dbReference>
<feature type="domain" description="ACT" evidence="9">
    <location>
        <begin position="198"/>
        <end position="278"/>
    </location>
</feature>
<evidence type="ECO:0000256" key="7">
    <source>
        <dbReference type="ARBA" id="ARBA00047848"/>
    </source>
</evidence>
<keyword evidence="5" id="KW-0584">Phenylalanine biosynthesis</keyword>
<gene>
    <name evidence="10" type="ORF">IAA73_10745</name>
</gene>
<dbReference type="PANTHER" id="PTHR21022">
    <property type="entry name" value="PREPHENATE DEHYDRATASE P PROTEIN"/>
    <property type="match status" value="1"/>
</dbReference>
<keyword evidence="6" id="KW-0456">Lyase</keyword>
<name>A0A9D9N579_9BACT</name>
<dbReference type="PROSITE" id="PS51671">
    <property type="entry name" value="ACT"/>
    <property type="match status" value="1"/>
</dbReference>
<dbReference type="Pfam" id="PF00800">
    <property type="entry name" value="PDT"/>
    <property type="match status" value="1"/>
</dbReference>
<dbReference type="CDD" id="cd04905">
    <property type="entry name" value="ACT_CM-PDT"/>
    <property type="match status" value="1"/>
</dbReference>
<protein>
    <recommendedName>
        <fullName evidence="2">prephenate dehydratase</fullName>
        <ecNumber evidence="2">4.2.1.51</ecNumber>
    </recommendedName>
</protein>
<evidence type="ECO:0000256" key="1">
    <source>
        <dbReference type="ARBA" id="ARBA00004741"/>
    </source>
</evidence>
<accession>A0A9D9N579</accession>
<comment type="caution">
    <text evidence="10">The sequence shown here is derived from an EMBL/GenBank/DDBJ whole genome shotgun (WGS) entry which is preliminary data.</text>
</comment>
<proteinExistence type="predicted"/>
<dbReference type="InterPro" id="IPR001086">
    <property type="entry name" value="Preph_deHydtase"/>
</dbReference>
<dbReference type="GO" id="GO:0009094">
    <property type="term" value="P:L-phenylalanine biosynthetic process"/>
    <property type="evidence" value="ECO:0007669"/>
    <property type="project" value="UniProtKB-KW"/>
</dbReference>
<feature type="domain" description="Prephenate dehydratase" evidence="8">
    <location>
        <begin position="3"/>
        <end position="181"/>
    </location>
</feature>
<dbReference type="Proteomes" id="UP000823641">
    <property type="component" value="Unassembled WGS sequence"/>
</dbReference>
<keyword evidence="3" id="KW-0028">Amino-acid biosynthesis</keyword>
<dbReference type="InterPro" id="IPR045865">
    <property type="entry name" value="ACT-like_dom_sf"/>
</dbReference>
<dbReference type="SUPFAM" id="SSF53850">
    <property type="entry name" value="Periplasmic binding protein-like II"/>
    <property type="match status" value="1"/>
</dbReference>
<evidence type="ECO:0000313" key="11">
    <source>
        <dbReference type="Proteomes" id="UP000823641"/>
    </source>
</evidence>
<evidence type="ECO:0000256" key="4">
    <source>
        <dbReference type="ARBA" id="ARBA00023141"/>
    </source>
</evidence>
<dbReference type="EMBL" id="JADIMG010000098">
    <property type="protein sequence ID" value="MBO8460787.1"/>
    <property type="molecule type" value="Genomic_DNA"/>
</dbReference>
<comment type="catalytic activity">
    <reaction evidence="7">
        <text>prephenate + H(+) = 3-phenylpyruvate + CO2 + H2O</text>
        <dbReference type="Rhea" id="RHEA:21648"/>
        <dbReference type="ChEBI" id="CHEBI:15377"/>
        <dbReference type="ChEBI" id="CHEBI:15378"/>
        <dbReference type="ChEBI" id="CHEBI:16526"/>
        <dbReference type="ChEBI" id="CHEBI:18005"/>
        <dbReference type="ChEBI" id="CHEBI:29934"/>
        <dbReference type="EC" id="4.2.1.51"/>
    </reaction>
</comment>
<evidence type="ECO:0000259" key="8">
    <source>
        <dbReference type="PROSITE" id="PS51171"/>
    </source>
</evidence>
<dbReference type="CDD" id="cd13631">
    <property type="entry name" value="PBP2_Ct-PDT_like"/>
    <property type="match status" value="1"/>
</dbReference>
<dbReference type="AlphaFoldDB" id="A0A9D9N579"/>
<evidence type="ECO:0000259" key="9">
    <source>
        <dbReference type="PROSITE" id="PS51671"/>
    </source>
</evidence>
<comment type="pathway">
    <text evidence="1">Amino-acid biosynthesis; L-phenylalanine biosynthesis; phenylpyruvate from prephenate: step 1/1.</text>
</comment>